<keyword evidence="8 12" id="KW-0067">ATP-binding</keyword>
<proteinExistence type="predicted"/>
<dbReference type="InterPro" id="IPR050856">
    <property type="entry name" value="Biotin_carboxylase_complex"/>
</dbReference>
<dbReference type="InterPro" id="IPR011761">
    <property type="entry name" value="ATP-grasp"/>
</dbReference>
<dbReference type="SUPFAM" id="SSF51230">
    <property type="entry name" value="Single hybrid motif"/>
    <property type="match status" value="1"/>
</dbReference>
<evidence type="ECO:0000256" key="9">
    <source>
        <dbReference type="ARBA" id="ARBA00023267"/>
    </source>
</evidence>
<evidence type="ECO:0000256" key="8">
    <source>
        <dbReference type="ARBA" id="ARBA00022840"/>
    </source>
</evidence>
<evidence type="ECO:0000259" key="14">
    <source>
        <dbReference type="PROSITE" id="PS50975"/>
    </source>
</evidence>
<dbReference type="FunFam" id="3.30.1490.20:FF:000003">
    <property type="entry name" value="acetyl-CoA carboxylase isoform X1"/>
    <property type="match status" value="1"/>
</dbReference>
<dbReference type="InterPro" id="IPR005479">
    <property type="entry name" value="CPAse_ATP-bd"/>
</dbReference>
<evidence type="ECO:0000313" key="16">
    <source>
        <dbReference type="EMBL" id="RWX54885.1"/>
    </source>
</evidence>
<dbReference type="InterPro" id="IPR005481">
    <property type="entry name" value="BC-like_N"/>
</dbReference>
<evidence type="ECO:0000256" key="6">
    <source>
        <dbReference type="ARBA" id="ARBA00022598"/>
    </source>
</evidence>
<comment type="catalytic activity">
    <reaction evidence="11">
        <text>N(6)-biotinyl-L-lysyl-[protein] + hydrogencarbonate + ATP = N(6)-carboxybiotinyl-L-lysyl-[protein] + ADP + phosphate + H(+)</text>
        <dbReference type="Rhea" id="RHEA:13501"/>
        <dbReference type="Rhea" id="RHEA-COMP:10505"/>
        <dbReference type="Rhea" id="RHEA-COMP:10506"/>
        <dbReference type="ChEBI" id="CHEBI:15378"/>
        <dbReference type="ChEBI" id="CHEBI:17544"/>
        <dbReference type="ChEBI" id="CHEBI:30616"/>
        <dbReference type="ChEBI" id="CHEBI:43474"/>
        <dbReference type="ChEBI" id="CHEBI:83144"/>
        <dbReference type="ChEBI" id="CHEBI:83145"/>
        <dbReference type="ChEBI" id="CHEBI:456216"/>
        <dbReference type="EC" id="6.3.4.14"/>
    </reaction>
</comment>
<dbReference type="PROSITE" id="PS50968">
    <property type="entry name" value="BIOTINYL_LIPOYL"/>
    <property type="match status" value="1"/>
</dbReference>
<dbReference type="OrthoDB" id="9763189at2"/>
<dbReference type="CDD" id="cd06850">
    <property type="entry name" value="biotinyl_domain"/>
    <property type="match status" value="1"/>
</dbReference>
<dbReference type="PANTHER" id="PTHR18866">
    <property type="entry name" value="CARBOXYLASE:PYRUVATE/ACETYL-COA/PROPIONYL-COA CARBOXYLASE"/>
    <property type="match status" value="1"/>
</dbReference>
<dbReference type="GO" id="GO:0046872">
    <property type="term" value="F:metal ion binding"/>
    <property type="evidence" value="ECO:0007669"/>
    <property type="project" value="InterPro"/>
</dbReference>
<feature type="domain" description="ATP-grasp" evidence="14">
    <location>
        <begin position="134"/>
        <end position="331"/>
    </location>
</feature>
<dbReference type="GO" id="GO:0004075">
    <property type="term" value="F:biotin carboxylase activity"/>
    <property type="evidence" value="ECO:0007669"/>
    <property type="project" value="UniProtKB-EC"/>
</dbReference>
<dbReference type="PROSITE" id="PS00867">
    <property type="entry name" value="CPSASE_2"/>
    <property type="match status" value="1"/>
</dbReference>
<dbReference type="SUPFAM" id="SSF51246">
    <property type="entry name" value="Rudiment single hybrid motif"/>
    <property type="match status" value="1"/>
</dbReference>
<dbReference type="PANTHER" id="PTHR18866:SF33">
    <property type="entry name" value="METHYLCROTONOYL-COA CARBOXYLASE SUBUNIT ALPHA, MITOCHONDRIAL-RELATED"/>
    <property type="match status" value="1"/>
</dbReference>
<evidence type="ECO:0000256" key="12">
    <source>
        <dbReference type="PROSITE-ProRule" id="PRU00409"/>
    </source>
</evidence>
<evidence type="ECO:0000256" key="11">
    <source>
        <dbReference type="ARBA" id="ARBA00048600"/>
    </source>
</evidence>
<dbReference type="SUPFAM" id="SSF56059">
    <property type="entry name" value="Glutathione synthetase ATP-binding domain-like"/>
    <property type="match status" value="1"/>
</dbReference>
<dbReference type="PROSITE" id="PS50979">
    <property type="entry name" value="BC"/>
    <property type="match status" value="1"/>
</dbReference>
<dbReference type="PROSITE" id="PS50975">
    <property type="entry name" value="ATP_GRASP"/>
    <property type="match status" value="1"/>
</dbReference>
<evidence type="ECO:0000313" key="17">
    <source>
        <dbReference type="Proteomes" id="UP000287563"/>
    </source>
</evidence>
<evidence type="ECO:0000256" key="5">
    <source>
        <dbReference type="ARBA" id="ARBA00017242"/>
    </source>
</evidence>
<protein>
    <recommendedName>
        <fullName evidence="5">Biotin carboxylase</fullName>
    </recommendedName>
    <alternativeName>
        <fullName evidence="10">Acetyl-coenzyme A carboxylase biotin carboxylase subunit A</fullName>
    </alternativeName>
</protein>
<keyword evidence="7 12" id="KW-0547">Nucleotide-binding</keyword>
<dbReference type="AlphaFoldDB" id="A0A3S3R8G3"/>
<dbReference type="SUPFAM" id="SSF52440">
    <property type="entry name" value="PreATP-grasp domain"/>
    <property type="match status" value="1"/>
</dbReference>
<dbReference type="PROSITE" id="PS00866">
    <property type="entry name" value="CPSASE_1"/>
    <property type="match status" value="1"/>
</dbReference>
<dbReference type="SMART" id="SM00878">
    <property type="entry name" value="Biotin_carb_C"/>
    <property type="match status" value="1"/>
</dbReference>
<dbReference type="Pfam" id="PF00364">
    <property type="entry name" value="Biotin_lipoyl"/>
    <property type="match status" value="1"/>
</dbReference>
<comment type="pathway">
    <text evidence="3">Lipid metabolism; malonyl-CoA biosynthesis; malonyl-CoA from acetyl-CoA: step 1/1.</text>
</comment>
<reference evidence="16 17" key="1">
    <citation type="submission" date="2018-11" db="EMBL/GenBank/DDBJ databases">
        <title>Photobacterium sp. BEI247 sp. nov., a marine bacterium isolated from Yongle Blue Hole in the South China Sea.</title>
        <authorList>
            <person name="Wang X."/>
        </authorList>
    </citation>
    <scope>NUCLEOTIDE SEQUENCE [LARGE SCALE GENOMIC DNA]</scope>
    <source>
        <strain evidence="17">BEI247</strain>
    </source>
</reference>
<evidence type="ECO:0000256" key="7">
    <source>
        <dbReference type="ARBA" id="ARBA00022741"/>
    </source>
</evidence>
<evidence type="ECO:0000256" key="10">
    <source>
        <dbReference type="ARBA" id="ARBA00033786"/>
    </source>
</evidence>
<dbReference type="InterPro" id="IPR005482">
    <property type="entry name" value="Biotin_COase_C"/>
</dbReference>
<dbReference type="Pfam" id="PF02786">
    <property type="entry name" value="CPSase_L_D2"/>
    <property type="match status" value="1"/>
</dbReference>
<feature type="domain" description="Lipoyl-binding" evidence="13">
    <location>
        <begin position="629"/>
        <end position="705"/>
    </location>
</feature>
<dbReference type="InterPro" id="IPR011764">
    <property type="entry name" value="Biotin_carboxylation_dom"/>
</dbReference>
<dbReference type="InterPro" id="IPR016185">
    <property type="entry name" value="PreATP-grasp_dom_sf"/>
</dbReference>
<comment type="function">
    <text evidence="2">This protein is a component of the acetyl coenzyme A carboxylase complex; first, biotin carboxylase catalyzes the carboxylation of the carrier protein and then the transcarboxylase transfers the carboxyl group to form malonyl-CoA.</text>
</comment>
<keyword evidence="17" id="KW-1185">Reference proteome</keyword>
<evidence type="ECO:0000256" key="4">
    <source>
        <dbReference type="ARBA" id="ARBA00011750"/>
    </source>
</evidence>
<dbReference type="InterPro" id="IPR011054">
    <property type="entry name" value="Rudment_hybrid_motif"/>
</dbReference>
<dbReference type="FunFam" id="3.40.50.20:FF:000010">
    <property type="entry name" value="Propionyl-CoA carboxylase subunit alpha"/>
    <property type="match status" value="1"/>
</dbReference>
<accession>A0A3S3R8G3</accession>
<evidence type="ECO:0000256" key="3">
    <source>
        <dbReference type="ARBA" id="ARBA00004956"/>
    </source>
</evidence>
<dbReference type="Gene3D" id="3.30.470.20">
    <property type="entry name" value="ATP-grasp fold, B domain"/>
    <property type="match status" value="1"/>
</dbReference>
<dbReference type="Gene3D" id="2.40.50.100">
    <property type="match status" value="1"/>
</dbReference>
<keyword evidence="9" id="KW-0092">Biotin</keyword>
<dbReference type="Pfam" id="PF00289">
    <property type="entry name" value="Biotin_carb_N"/>
    <property type="match status" value="1"/>
</dbReference>
<evidence type="ECO:0000256" key="1">
    <source>
        <dbReference type="ARBA" id="ARBA00001953"/>
    </source>
</evidence>
<evidence type="ECO:0000259" key="13">
    <source>
        <dbReference type="PROSITE" id="PS50968"/>
    </source>
</evidence>
<feature type="domain" description="Biotin carboxylation" evidence="15">
    <location>
        <begin position="15"/>
        <end position="464"/>
    </location>
</feature>
<dbReference type="Proteomes" id="UP000287563">
    <property type="component" value="Unassembled WGS sequence"/>
</dbReference>
<gene>
    <name evidence="16" type="ORF">EDI28_14170</name>
</gene>
<evidence type="ECO:0000259" key="15">
    <source>
        <dbReference type="PROSITE" id="PS50979"/>
    </source>
</evidence>
<comment type="cofactor">
    <cofactor evidence="1">
        <name>biotin</name>
        <dbReference type="ChEBI" id="CHEBI:57586"/>
    </cofactor>
</comment>
<organism evidence="16 17">
    <name type="scientific">Photobacterium chitinilyticum</name>
    <dbReference type="NCBI Taxonomy" id="2485123"/>
    <lineage>
        <taxon>Bacteria</taxon>
        <taxon>Pseudomonadati</taxon>
        <taxon>Pseudomonadota</taxon>
        <taxon>Gammaproteobacteria</taxon>
        <taxon>Vibrionales</taxon>
        <taxon>Vibrionaceae</taxon>
        <taxon>Photobacterium</taxon>
    </lineage>
</organism>
<dbReference type="RefSeq" id="WP_128784509.1">
    <property type="nucleotide sequence ID" value="NZ_RJLM01000005.1"/>
</dbReference>
<evidence type="ECO:0000256" key="2">
    <source>
        <dbReference type="ARBA" id="ARBA00003761"/>
    </source>
</evidence>
<name>A0A3S3R8G3_9GAMM</name>
<comment type="subunit">
    <text evidence="4">Acetyl-CoA carboxylase is a heterohexamer of biotin carboxyl carrier protein, biotin carboxylase and the two subunits of carboxyl transferase in a 2:2 complex.</text>
</comment>
<sequence>MSKITEAKVVTAPVDITRLLIANRGEIACRIIETAKKMGIETIAIYSEADRQAKHVKMADYAVLVGTPPVANSYLNIPRIIDAAKTLAADAIHPGYGFLSENTSFAEACLSNDLIFIGPPATAMKAMSSKSDAKTIMERAHVPLIPGYHGEDNTVEILSATANQIGYPVLLKAALGGGGKGMRIVESATEMPEAIASAKREARASFGDDLLLIEKYLVGPRHIEVQVFADQHNNTIYLSDRDCSIQRRHQKIVEEAPAPKLSETLRHAMGQAAVEAAKAIGYIGAGTVEFLLDASGQFYFMEMNTRLQVEHPITELITGQDLVEWQINVAKGIPLPLSQKQVTHHGHAIEVRIYAEDPGQDFLPSSGHIHYLREPPKQSKHTKVRVDSGILQGDTITSFYDPMLSKLIVWATTRSSAITTLSQALSNYRLIGPATNIDYLQQIISHPAFKTANINTHFIEQYQADLNDNLSPVFDFNAVATNADAPQALTVPKLVLFAAISAIHLEGFFIHWRLNQSSCQEVSVSHSHGERYRLLFQFPFAQPPTLENQPNDAKQIILTRVEINGHSYDITPLVLHLISDRVIEGRHDYQIEIDGKKNNFTQIECLGMKHVYYQTWHDCFLIGNDTEHLHTQQDEGNQAIAPLNGIVTALLCQPGDNVDKEQPLLIIEAMKMEYTVRAPYEGTIADVLFAIGDQVEHGEMLLRIDAAGSTTNGGH</sequence>
<dbReference type="EMBL" id="RJLM01000005">
    <property type="protein sequence ID" value="RWX54885.1"/>
    <property type="molecule type" value="Genomic_DNA"/>
</dbReference>
<comment type="caution">
    <text evidence="16">The sequence shown here is derived from an EMBL/GenBank/DDBJ whole genome shotgun (WGS) entry which is preliminary data.</text>
</comment>
<dbReference type="Pfam" id="PF02785">
    <property type="entry name" value="Biotin_carb_C"/>
    <property type="match status" value="1"/>
</dbReference>
<dbReference type="InterPro" id="IPR000089">
    <property type="entry name" value="Biotin_lipoyl"/>
</dbReference>
<keyword evidence="6" id="KW-0436">Ligase</keyword>
<dbReference type="FunFam" id="3.30.470.20:FF:000028">
    <property type="entry name" value="Methylcrotonoyl-CoA carboxylase subunit alpha, mitochondrial"/>
    <property type="match status" value="1"/>
</dbReference>
<dbReference type="GO" id="GO:0005524">
    <property type="term" value="F:ATP binding"/>
    <property type="evidence" value="ECO:0007669"/>
    <property type="project" value="UniProtKB-UniRule"/>
</dbReference>
<dbReference type="InterPro" id="IPR011053">
    <property type="entry name" value="Single_hybrid_motif"/>
</dbReference>